<dbReference type="Pfam" id="PF00005">
    <property type="entry name" value="ABC_tran"/>
    <property type="match status" value="1"/>
</dbReference>
<dbReference type="RefSeq" id="WP_184995718.1">
    <property type="nucleotide sequence ID" value="NZ_BOMK01000003.1"/>
</dbReference>
<gene>
    <name evidence="4" type="ORF">BJ971_005093</name>
</gene>
<keyword evidence="2" id="KW-0067">ATP-binding</keyword>
<dbReference type="SUPFAM" id="SSF52540">
    <property type="entry name" value="P-loop containing nucleoside triphosphate hydrolases"/>
    <property type="match status" value="1"/>
</dbReference>
<dbReference type="EMBL" id="JACHNH010000001">
    <property type="protein sequence ID" value="MBB4764537.1"/>
    <property type="molecule type" value="Genomic_DNA"/>
</dbReference>
<dbReference type="SMART" id="SM00382">
    <property type="entry name" value="AAA"/>
    <property type="match status" value="1"/>
</dbReference>
<keyword evidence="1" id="KW-0547">Nucleotide-binding</keyword>
<dbReference type="AlphaFoldDB" id="A0A7W7I1A8"/>
<dbReference type="PANTHER" id="PTHR43790">
    <property type="entry name" value="CARBOHYDRATE TRANSPORT ATP-BINDING PROTEIN MG119-RELATED"/>
    <property type="match status" value="1"/>
</dbReference>
<dbReference type="InterPro" id="IPR027417">
    <property type="entry name" value="P-loop_NTPase"/>
</dbReference>
<evidence type="ECO:0000259" key="3">
    <source>
        <dbReference type="PROSITE" id="PS50893"/>
    </source>
</evidence>
<sequence>MAEETALRVEHVRKQFGALTALSDVSLRLEKGEVLGLIGDNGAGKSTLIKIICGYHQPDAGRMFVAGQEVVLRSVDHARSLGIDTVYQGLALINELSVYHNMFLNRELRVGPLLNNRAMRRLAREHLTDMGVNIPDVSAEVAKLSGGQRQAVAVARAVYSDARILLLDEPLAAMGAKEGVLILDLIRDLKARGDVSVIIIAHNYAQVLDVCDRVNLLQHGTITFDRRTSEVTVDELTELVVAEYRRRRTGSGS</sequence>
<reference evidence="4 5" key="1">
    <citation type="submission" date="2020-08" db="EMBL/GenBank/DDBJ databases">
        <title>Sequencing the genomes of 1000 actinobacteria strains.</title>
        <authorList>
            <person name="Klenk H.-P."/>
        </authorList>
    </citation>
    <scope>NUCLEOTIDE SEQUENCE [LARGE SCALE GENOMIC DNA]</scope>
    <source>
        <strain evidence="4 5">DSM 43149</strain>
    </source>
</reference>
<evidence type="ECO:0000313" key="5">
    <source>
        <dbReference type="Proteomes" id="UP000578112"/>
    </source>
</evidence>
<accession>A0A7W7I1A8</accession>
<dbReference type="PROSITE" id="PS00211">
    <property type="entry name" value="ABC_TRANSPORTER_1"/>
    <property type="match status" value="1"/>
</dbReference>
<dbReference type="Gene3D" id="3.40.50.300">
    <property type="entry name" value="P-loop containing nucleotide triphosphate hydrolases"/>
    <property type="match status" value="1"/>
</dbReference>
<dbReference type="InterPro" id="IPR003439">
    <property type="entry name" value="ABC_transporter-like_ATP-bd"/>
</dbReference>
<keyword evidence="4" id="KW-0813">Transport</keyword>
<evidence type="ECO:0000256" key="1">
    <source>
        <dbReference type="ARBA" id="ARBA00022741"/>
    </source>
</evidence>
<dbReference type="InterPro" id="IPR050107">
    <property type="entry name" value="ABC_carbohydrate_import_ATPase"/>
</dbReference>
<proteinExistence type="predicted"/>
<keyword evidence="5" id="KW-1185">Reference proteome</keyword>
<dbReference type="PROSITE" id="PS50893">
    <property type="entry name" value="ABC_TRANSPORTER_2"/>
    <property type="match status" value="1"/>
</dbReference>
<evidence type="ECO:0000256" key="2">
    <source>
        <dbReference type="ARBA" id="ARBA00022840"/>
    </source>
</evidence>
<dbReference type="Proteomes" id="UP000578112">
    <property type="component" value="Unassembled WGS sequence"/>
</dbReference>
<dbReference type="GO" id="GO:0005524">
    <property type="term" value="F:ATP binding"/>
    <property type="evidence" value="ECO:0007669"/>
    <property type="project" value="UniProtKB-KW"/>
</dbReference>
<comment type="caution">
    <text evidence="4">The sequence shown here is derived from an EMBL/GenBank/DDBJ whole genome shotgun (WGS) entry which is preliminary data.</text>
</comment>
<dbReference type="InterPro" id="IPR017871">
    <property type="entry name" value="ABC_transporter-like_CS"/>
</dbReference>
<evidence type="ECO:0000313" key="4">
    <source>
        <dbReference type="EMBL" id="MBB4764537.1"/>
    </source>
</evidence>
<dbReference type="GO" id="GO:0016887">
    <property type="term" value="F:ATP hydrolysis activity"/>
    <property type="evidence" value="ECO:0007669"/>
    <property type="project" value="InterPro"/>
</dbReference>
<dbReference type="InterPro" id="IPR003593">
    <property type="entry name" value="AAA+_ATPase"/>
</dbReference>
<name>A0A7W7I1A8_9ACTN</name>
<feature type="domain" description="ABC transporter" evidence="3">
    <location>
        <begin position="7"/>
        <end position="244"/>
    </location>
</feature>
<dbReference type="CDD" id="cd03216">
    <property type="entry name" value="ABC_Carb_Monos_I"/>
    <property type="match status" value="1"/>
</dbReference>
<organism evidence="4 5">
    <name type="scientific">Actinoplanes digitatis</name>
    <dbReference type="NCBI Taxonomy" id="1868"/>
    <lineage>
        <taxon>Bacteria</taxon>
        <taxon>Bacillati</taxon>
        <taxon>Actinomycetota</taxon>
        <taxon>Actinomycetes</taxon>
        <taxon>Micromonosporales</taxon>
        <taxon>Micromonosporaceae</taxon>
        <taxon>Actinoplanes</taxon>
    </lineage>
</organism>
<protein>
    <submittedName>
        <fullName evidence="4">ABC-type sugar transport system ATPase subunit</fullName>
    </submittedName>
</protein>
<dbReference type="PANTHER" id="PTHR43790:SF8">
    <property type="entry name" value="SUGAR ABC TRANSPORTER ATP-BINDING PROTEIN"/>
    <property type="match status" value="1"/>
</dbReference>
<keyword evidence="4" id="KW-0762">Sugar transport</keyword>